<keyword evidence="3" id="KW-1185">Reference proteome</keyword>
<feature type="region of interest" description="Disordered" evidence="1">
    <location>
        <begin position="1"/>
        <end position="29"/>
    </location>
</feature>
<dbReference type="KEGG" id="xoo:XOO4718"/>
<evidence type="ECO:0000313" key="3">
    <source>
        <dbReference type="Proteomes" id="UP000006735"/>
    </source>
</evidence>
<sequence length="65" mass="6715">MPSTALSAIRTSIHTGSNRYSSGQLGPPRNTTVATINDTAAAMSLTWLAVMPPRDSAPTIGRSSA</sequence>
<gene>
    <name evidence="2" type="ordered locus">XOO4718</name>
</gene>
<dbReference type="Proteomes" id="UP000006735">
    <property type="component" value="Chromosome"/>
</dbReference>
<dbReference type="EMBL" id="AE013598">
    <property type="protein sequence ID" value="ABJ89866.1"/>
    <property type="molecule type" value="Genomic_DNA"/>
</dbReference>
<organism evidence="2 3">
    <name type="scientific">Xanthomonas oryzae pv. oryzae (strain KACC10331 / KXO85)</name>
    <dbReference type="NCBI Taxonomy" id="291331"/>
    <lineage>
        <taxon>Bacteria</taxon>
        <taxon>Pseudomonadati</taxon>
        <taxon>Pseudomonadota</taxon>
        <taxon>Gammaproteobacteria</taxon>
        <taxon>Lysobacterales</taxon>
        <taxon>Lysobacteraceae</taxon>
        <taxon>Xanthomonas</taxon>
    </lineage>
</organism>
<proteinExistence type="predicted"/>
<dbReference type="HOGENOM" id="CLU_2848810_0_0_6"/>
<reference evidence="2 3" key="1">
    <citation type="journal article" date="2005" name="Nucleic Acids Res.">
        <title>The genome sequence of Xanthomonas oryzae pathovar oryzae KACC10331, the bacterial blight pathogen of rice.</title>
        <authorList>
            <person name="Lee B.M."/>
            <person name="Park Y.J."/>
            <person name="Park D.S."/>
            <person name="Kang H.W."/>
            <person name="Kim J.G."/>
            <person name="Song E.S."/>
            <person name="Park I.C."/>
            <person name="Yoon U.H."/>
            <person name="Hahn J.H."/>
            <person name="Koo B.S."/>
            <person name="Lee G.B."/>
            <person name="Kim H."/>
            <person name="Park H.S."/>
            <person name="Yoon K.O."/>
            <person name="Kim J.H."/>
            <person name="Jung C.H."/>
            <person name="Koh N.H."/>
            <person name="Seo J.S."/>
            <person name="Go S.J."/>
        </authorList>
    </citation>
    <scope>NUCLEOTIDE SEQUENCE [LARGE SCALE GENOMIC DNA]</scope>
    <source>
        <strain evidence="3">KACC10331 / KXO85</strain>
    </source>
</reference>
<protein>
    <submittedName>
        <fullName evidence="2">Uncharacterized protein</fullName>
    </submittedName>
</protein>
<evidence type="ECO:0000313" key="2">
    <source>
        <dbReference type="EMBL" id="ABJ89866.1"/>
    </source>
</evidence>
<name>Q05I58_XANOR</name>
<dbReference type="STRING" id="291331.XOO4718"/>
<evidence type="ECO:0000256" key="1">
    <source>
        <dbReference type="SAM" id="MobiDB-lite"/>
    </source>
</evidence>
<dbReference type="AlphaFoldDB" id="Q05I58"/>
<accession>Q05I58</accession>